<dbReference type="PANTHER" id="PTHR43798">
    <property type="entry name" value="MONOACYLGLYCEROL LIPASE"/>
    <property type="match status" value="1"/>
</dbReference>
<keyword evidence="3" id="KW-0812">Transmembrane</keyword>
<keyword evidence="6" id="KW-1185">Reference proteome</keyword>
<comment type="caution">
    <text evidence="5">The sequence shown here is derived from an EMBL/GenBank/DDBJ whole genome shotgun (WGS) entry which is preliminary data.</text>
</comment>
<feature type="transmembrane region" description="Helical" evidence="3">
    <location>
        <begin position="129"/>
        <end position="149"/>
    </location>
</feature>
<dbReference type="Proteomes" id="UP000823941">
    <property type="component" value="Chromosome 24"/>
</dbReference>
<name>A0ABQ7Q025_PLUXY</name>
<dbReference type="SUPFAM" id="SSF53474">
    <property type="entry name" value="alpha/beta-Hydrolases"/>
    <property type="match status" value="1"/>
</dbReference>
<dbReference type="InterPro" id="IPR000073">
    <property type="entry name" value="AB_hydrolase_1"/>
</dbReference>
<dbReference type="Gene3D" id="3.40.50.1820">
    <property type="entry name" value="alpha/beta hydrolase"/>
    <property type="match status" value="1"/>
</dbReference>
<keyword evidence="2" id="KW-0378">Hydrolase</keyword>
<protein>
    <recommendedName>
        <fullName evidence="4">AB hydrolase-1 domain-containing protein</fullName>
    </recommendedName>
</protein>
<evidence type="ECO:0000256" key="3">
    <source>
        <dbReference type="SAM" id="Phobius"/>
    </source>
</evidence>
<reference evidence="5 6" key="1">
    <citation type="submission" date="2021-06" db="EMBL/GenBank/DDBJ databases">
        <title>A haploid diamondback moth (Plutella xylostella L.) genome assembly resolves 31 chromosomes and identifies a diamide resistance mutation.</title>
        <authorList>
            <person name="Ward C.M."/>
            <person name="Perry K.D."/>
            <person name="Baker G."/>
            <person name="Powis K."/>
            <person name="Heckel D.G."/>
            <person name="Baxter S.W."/>
        </authorList>
    </citation>
    <scope>NUCLEOTIDE SEQUENCE [LARGE SCALE GENOMIC DNA]</scope>
    <source>
        <strain evidence="5 6">LV</strain>
        <tissue evidence="5">Single pupa</tissue>
    </source>
</reference>
<evidence type="ECO:0000256" key="1">
    <source>
        <dbReference type="ARBA" id="ARBA00008645"/>
    </source>
</evidence>
<organism evidence="5 6">
    <name type="scientific">Plutella xylostella</name>
    <name type="common">Diamondback moth</name>
    <name type="synonym">Plutella maculipennis</name>
    <dbReference type="NCBI Taxonomy" id="51655"/>
    <lineage>
        <taxon>Eukaryota</taxon>
        <taxon>Metazoa</taxon>
        <taxon>Ecdysozoa</taxon>
        <taxon>Arthropoda</taxon>
        <taxon>Hexapoda</taxon>
        <taxon>Insecta</taxon>
        <taxon>Pterygota</taxon>
        <taxon>Neoptera</taxon>
        <taxon>Endopterygota</taxon>
        <taxon>Lepidoptera</taxon>
        <taxon>Glossata</taxon>
        <taxon>Ditrysia</taxon>
        <taxon>Yponomeutoidea</taxon>
        <taxon>Plutellidae</taxon>
        <taxon>Plutella</taxon>
    </lineage>
</organism>
<dbReference type="InterPro" id="IPR029058">
    <property type="entry name" value="AB_hydrolase_fold"/>
</dbReference>
<gene>
    <name evidence="5" type="ORF">JYU34_018227</name>
</gene>
<evidence type="ECO:0000256" key="2">
    <source>
        <dbReference type="ARBA" id="ARBA00022801"/>
    </source>
</evidence>
<evidence type="ECO:0000259" key="4">
    <source>
        <dbReference type="Pfam" id="PF00561"/>
    </source>
</evidence>
<sequence>MANKKTKQWFFDAPWGRLALVSWGQRSNPPVLLCHGYMDSAATFIPLVEKLPDTYYYVGVDLPGHGLSDPFPAGMLPSQMHMIEVIRIVVERMNWERFIYMSHSMACVFGAFYNAIFPHRMTKVINLDLPPAISTYLGTSLFSCWYPYLYEEYYKNYRRFNTPDNRLITHEQAINTIVRNRNVSEEQAEIILSRCLIPAKDGKFKFSWDPKMKKITYATIPKETLIKIFTTNTPPTLCVSATENTSLGPSKQFGIDVMRTIQDQCTNHFTVFAEGSHDVHITNPDEVASHINEFLKREFNVPFKSKL</sequence>
<proteinExistence type="inferred from homology"/>
<comment type="similarity">
    <text evidence="1">Belongs to the AB hydrolase superfamily.</text>
</comment>
<feature type="domain" description="AB hydrolase-1" evidence="4">
    <location>
        <begin position="29"/>
        <end position="136"/>
    </location>
</feature>
<dbReference type="EMBL" id="JAHIBW010000024">
    <property type="protein sequence ID" value="KAG7298585.1"/>
    <property type="molecule type" value="Genomic_DNA"/>
</dbReference>
<keyword evidence="3" id="KW-0472">Membrane</keyword>
<evidence type="ECO:0000313" key="5">
    <source>
        <dbReference type="EMBL" id="KAG7298585.1"/>
    </source>
</evidence>
<dbReference type="Pfam" id="PF00561">
    <property type="entry name" value="Abhydrolase_1"/>
    <property type="match status" value="1"/>
</dbReference>
<dbReference type="PANTHER" id="PTHR43798:SF14">
    <property type="entry name" value="SERINE HYDROLASE-LIKE PROTEIN DDB_G0286239"/>
    <property type="match status" value="1"/>
</dbReference>
<accession>A0ABQ7Q025</accession>
<keyword evidence="3" id="KW-1133">Transmembrane helix</keyword>
<dbReference type="InterPro" id="IPR050266">
    <property type="entry name" value="AB_hydrolase_sf"/>
</dbReference>
<feature type="transmembrane region" description="Helical" evidence="3">
    <location>
        <begin position="98"/>
        <end position="117"/>
    </location>
</feature>
<evidence type="ECO:0000313" key="6">
    <source>
        <dbReference type="Proteomes" id="UP000823941"/>
    </source>
</evidence>